<protein>
    <submittedName>
        <fullName evidence="2">Uncharacterized protein</fullName>
    </submittedName>
</protein>
<dbReference type="Proteomes" id="UP000595662">
    <property type="component" value="Chromosome 1"/>
</dbReference>
<dbReference type="AlphaFoldDB" id="A0A7T6XG46"/>
<dbReference type="RefSeq" id="XP_065955871.1">
    <property type="nucleotide sequence ID" value="XM_066100471.1"/>
</dbReference>
<gene>
    <name evidence="2" type="ORF">Pdw03_3364</name>
</gene>
<sequence>MLIPARNKYYTTSDKAKREDEDDSTQIKEKKQEKKSGHNCSTPLRDNPIHSLAPVELGDSCTFGMDRMTGSAGRQSSSSSLPWRQHHTKVTVYRVGIPCP</sequence>
<feature type="region of interest" description="Disordered" evidence="1">
    <location>
        <begin position="64"/>
        <end position="87"/>
    </location>
</feature>
<name>A0A7T6XG46_PENDI</name>
<evidence type="ECO:0000313" key="2">
    <source>
        <dbReference type="EMBL" id="QQK40510.1"/>
    </source>
</evidence>
<dbReference type="EMBL" id="CP060774">
    <property type="protein sequence ID" value="QQK40510.1"/>
    <property type="molecule type" value="Genomic_DNA"/>
</dbReference>
<proteinExistence type="predicted"/>
<organism evidence="2 3">
    <name type="scientific">Penicillium digitatum</name>
    <name type="common">Green mold</name>
    <dbReference type="NCBI Taxonomy" id="36651"/>
    <lineage>
        <taxon>Eukaryota</taxon>
        <taxon>Fungi</taxon>
        <taxon>Dikarya</taxon>
        <taxon>Ascomycota</taxon>
        <taxon>Pezizomycotina</taxon>
        <taxon>Eurotiomycetes</taxon>
        <taxon>Eurotiomycetidae</taxon>
        <taxon>Eurotiales</taxon>
        <taxon>Aspergillaceae</taxon>
        <taxon>Penicillium</taxon>
    </lineage>
</organism>
<feature type="region of interest" description="Disordered" evidence="1">
    <location>
        <begin position="1"/>
        <end position="52"/>
    </location>
</feature>
<reference evidence="2 3" key="1">
    <citation type="submission" date="2020-08" db="EMBL/GenBank/DDBJ databases">
        <title>The completed genome sequence of the pathogenic ascomycete fungus Penicillium digitatum.</title>
        <authorList>
            <person name="Wang M."/>
        </authorList>
    </citation>
    <scope>NUCLEOTIDE SEQUENCE [LARGE SCALE GENOMIC DNA]</scope>
    <source>
        <strain evidence="2 3">PdW03</strain>
    </source>
</reference>
<feature type="compositionally biased region" description="Basic and acidic residues" evidence="1">
    <location>
        <begin position="14"/>
        <end position="36"/>
    </location>
</feature>
<evidence type="ECO:0000256" key="1">
    <source>
        <dbReference type="SAM" id="MobiDB-lite"/>
    </source>
</evidence>
<evidence type="ECO:0000313" key="3">
    <source>
        <dbReference type="Proteomes" id="UP000595662"/>
    </source>
</evidence>
<dbReference type="GeneID" id="90952499"/>
<accession>A0A7T6XG46</accession>